<dbReference type="SFLD" id="SFLDG01067">
    <property type="entry name" value="SPASM/twitch_domain_containing"/>
    <property type="match status" value="1"/>
</dbReference>
<dbReference type="CDD" id="cd01335">
    <property type="entry name" value="Radical_SAM"/>
    <property type="match status" value="1"/>
</dbReference>
<dbReference type="SUPFAM" id="SSF102114">
    <property type="entry name" value="Radical SAM enzymes"/>
    <property type="match status" value="1"/>
</dbReference>
<gene>
    <name evidence="6" type="ORF">AR1Y2_0242</name>
</gene>
<evidence type="ECO:0000259" key="5">
    <source>
        <dbReference type="Pfam" id="PF04055"/>
    </source>
</evidence>
<dbReference type="Pfam" id="PF04055">
    <property type="entry name" value="Radical_SAM"/>
    <property type="match status" value="1"/>
</dbReference>
<evidence type="ECO:0000256" key="4">
    <source>
        <dbReference type="ARBA" id="ARBA00023014"/>
    </source>
</evidence>
<dbReference type="PANTHER" id="PTHR43524:SF1">
    <property type="entry name" value="RADICAL SAM SUPERFAMILY PROTEIN"/>
    <property type="match status" value="1"/>
</dbReference>
<dbReference type="Gene3D" id="3.20.20.70">
    <property type="entry name" value="Aldolase class I"/>
    <property type="match status" value="1"/>
</dbReference>
<keyword evidence="4" id="KW-0411">Iron-sulfur</keyword>
<reference evidence="6 7" key="1">
    <citation type="submission" date="2019-05" db="EMBL/GenBank/DDBJ databases">
        <title>Complete genome sequencing of Anaerostipes rhamnosivorans.</title>
        <authorList>
            <person name="Bui T.P.N."/>
            <person name="de Vos W.M."/>
        </authorList>
    </citation>
    <scope>NUCLEOTIDE SEQUENCE [LARGE SCALE GENOMIC DNA]</scope>
    <source>
        <strain evidence="6 7">1y2</strain>
    </source>
</reference>
<proteinExistence type="predicted"/>
<keyword evidence="1" id="KW-0949">S-adenosyl-L-methionine</keyword>
<dbReference type="EMBL" id="CP040058">
    <property type="protein sequence ID" value="QCP33696.1"/>
    <property type="molecule type" value="Genomic_DNA"/>
</dbReference>
<organism evidence="6 7">
    <name type="scientific">Anaerostipes rhamnosivorans</name>
    <dbReference type="NCBI Taxonomy" id="1229621"/>
    <lineage>
        <taxon>Bacteria</taxon>
        <taxon>Bacillati</taxon>
        <taxon>Bacillota</taxon>
        <taxon>Clostridia</taxon>
        <taxon>Lachnospirales</taxon>
        <taxon>Lachnospiraceae</taxon>
        <taxon>Anaerostipes</taxon>
    </lineage>
</organism>
<dbReference type="GO" id="GO:0051536">
    <property type="term" value="F:iron-sulfur cluster binding"/>
    <property type="evidence" value="ECO:0007669"/>
    <property type="project" value="UniProtKB-KW"/>
</dbReference>
<keyword evidence="7" id="KW-1185">Reference proteome</keyword>
<dbReference type="Proteomes" id="UP000298653">
    <property type="component" value="Chromosome"/>
</dbReference>
<dbReference type="PANTHER" id="PTHR43524">
    <property type="entry name" value="RADICAL SAM SUPERFAMILY PROTEIN"/>
    <property type="match status" value="1"/>
</dbReference>
<dbReference type="GO" id="GO:0003824">
    <property type="term" value="F:catalytic activity"/>
    <property type="evidence" value="ECO:0007669"/>
    <property type="project" value="InterPro"/>
</dbReference>
<dbReference type="RefSeq" id="WP_137327336.1">
    <property type="nucleotide sequence ID" value="NZ_CP040058.1"/>
</dbReference>
<evidence type="ECO:0000313" key="7">
    <source>
        <dbReference type="Proteomes" id="UP000298653"/>
    </source>
</evidence>
<name>A0A4P8I8I8_9FIRM</name>
<dbReference type="KEGG" id="arf:AR1Y2_0242"/>
<evidence type="ECO:0000256" key="1">
    <source>
        <dbReference type="ARBA" id="ARBA00022691"/>
    </source>
</evidence>
<dbReference type="AlphaFoldDB" id="A0A4P8I8I8"/>
<dbReference type="InterPro" id="IPR013785">
    <property type="entry name" value="Aldolase_TIM"/>
</dbReference>
<dbReference type="SFLD" id="SFLDS00029">
    <property type="entry name" value="Radical_SAM"/>
    <property type="match status" value="1"/>
</dbReference>
<dbReference type="OrthoDB" id="9782387at2"/>
<keyword evidence="3" id="KW-0408">Iron</keyword>
<keyword evidence="2" id="KW-0479">Metal-binding</keyword>
<dbReference type="InterPro" id="IPR007197">
    <property type="entry name" value="rSAM"/>
</dbReference>
<sequence length="363" mass="40759">MEEFQLEEYLSNGVERILRNIVKMSDPKGSLFLLKFMAAEKRARVIREKSEIRGEHIPPFLIASITSKCNLHCKGCYARANGACKEGFDSKELTGRQWGDIFGQAERLGISFILLAGGEPLMRRDVIEEAGNHKGILFPVFTNGTMFDDDYFKMFAEKRNLLPVLSIEGDREQTDARRGSGIYSVLNQTMKNLKKDRLLFGVSVTVTNENLQEVTSEEFLDRLEENGCKAVVYVEYVPADGKTEYLAPGERERQEFDRRLLKLRKKQEHMMFISFPGDEKASGGCLAAGRGFFHINAAGGAEPCPFSPYTDTNLVHTSLRKALSSPLFLKLRGSGSLEEFHSGGCALFEKEQMVKGLLKGEEL</sequence>
<feature type="domain" description="Radical SAM core" evidence="5">
    <location>
        <begin position="64"/>
        <end position="213"/>
    </location>
</feature>
<evidence type="ECO:0000313" key="6">
    <source>
        <dbReference type="EMBL" id="QCP33696.1"/>
    </source>
</evidence>
<protein>
    <recommendedName>
        <fullName evidence="5">Radical SAM core domain-containing protein</fullName>
    </recommendedName>
</protein>
<evidence type="ECO:0000256" key="2">
    <source>
        <dbReference type="ARBA" id="ARBA00022723"/>
    </source>
</evidence>
<dbReference type="GO" id="GO:0046872">
    <property type="term" value="F:metal ion binding"/>
    <property type="evidence" value="ECO:0007669"/>
    <property type="project" value="UniProtKB-KW"/>
</dbReference>
<dbReference type="InterPro" id="IPR058240">
    <property type="entry name" value="rSAM_sf"/>
</dbReference>
<accession>A0A4P8I8I8</accession>
<evidence type="ECO:0000256" key="3">
    <source>
        <dbReference type="ARBA" id="ARBA00023004"/>
    </source>
</evidence>